<evidence type="ECO:0000313" key="2">
    <source>
        <dbReference type="Proteomes" id="UP001595616"/>
    </source>
</evidence>
<proteinExistence type="predicted"/>
<protein>
    <submittedName>
        <fullName evidence="1">Alpha/beta hydrolase</fullName>
    </submittedName>
</protein>
<dbReference type="InterPro" id="IPR000801">
    <property type="entry name" value="Esterase-like"/>
</dbReference>
<sequence>MKKFFTTERGKIGALDVFTVKSNALGNRADLSVFKPTGDFTNMPIVILLHGVYGSHWAWSLKANVHQTLKSMIANQQVEPMLLVMPSDGLFHDGSGYLKHHNADYEKWIVEDVISIVKDNYKEVSDASPVFLAGLSMGGYGALRLGAKYPNVFKAFSGLSSIIRFDQMGQFVENFDLLKQAIESEENVIDIMLAHKASLKPFRFDCGKEDTLFEANQILDKQLNEHNIPHEFLIKEGAHSWEYWRDNIGETLLFFNEQI</sequence>
<dbReference type="SUPFAM" id="SSF53474">
    <property type="entry name" value="alpha/beta-Hydrolases"/>
    <property type="match status" value="1"/>
</dbReference>
<gene>
    <name evidence="1" type="ORF">ACFOOI_02520</name>
</gene>
<dbReference type="Pfam" id="PF00756">
    <property type="entry name" value="Esterase"/>
    <property type="match status" value="1"/>
</dbReference>
<dbReference type="RefSeq" id="WP_379834679.1">
    <property type="nucleotide sequence ID" value="NZ_JBHRYQ010000001.1"/>
</dbReference>
<reference evidence="2" key="1">
    <citation type="journal article" date="2019" name="Int. J. Syst. Evol. Microbiol.">
        <title>The Global Catalogue of Microorganisms (GCM) 10K type strain sequencing project: providing services to taxonomists for standard genome sequencing and annotation.</title>
        <authorList>
            <consortium name="The Broad Institute Genomics Platform"/>
            <consortium name="The Broad Institute Genome Sequencing Center for Infectious Disease"/>
            <person name="Wu L."/>
            <person name="Ma J."/>
        </authorList>
    </citation>
    <scope>NUCLEOTIDE SEQUENCE [LARGE SCALE GENOMIC DNA]</scope>
    <source>
        <strain evidence="2">CECT 7956</strain>
    </source>
</reference>
<comment type="caution">
    <text evidence="1">The sequence shown here is derived from an EMBL/GenBank/DDBJ whole genome shotgun (WGS) entry which is preliminary data.</text>
</comment>
<accession>A0ABV7YQ97</accession>
<evidence type="ECO:0000313" key="1">
    <source>
        <dbReference type="EMBL" id="MFC3809514.1"/>
    </source>
</evidence>
<dbReference type="PANTHER" id="PTHR48098">
    <property type="entry name" value="ENTEROCHELIN ESTERASE-RELATED"/>
    <property type="match status" value="1"/>
</dbReference>
<dbReference type="InterPro" id="IPR029058">
    <property type="entry name" value="AB_hydrolase_fold"/>
</dbReference>
<dbReference type="Proteomes" id="UP001595616">
    <property type="component" value="Unassembled WGS sequence"/>
</dbReference>
<name>A0ABV7YQ97_9BACT</name>
<dbReference type="PANTHER" id="PTHR48098:SF1">
    <property type="entry name" value="DIACYLGLYCEROL ACYLTRANSFERASE_MYCOLYLTRANSFERASE AG85A"/>
    <property type="match status" value="1"/>
</dbReference>
<keyword evidence="1" id="KW-0378">Hydrolase</keyword>
<keyword evidence="2" id="KW-1185">Reference proteome</keyword>
<dbReference type="Gene3D" id="3.40.50.1820">
    <property type="entry name" value="alpha/beta hydrolase"/>
    <property type="match status" value="1"/>
</dbReference>
<dbReference type="GO" id="GO:0016787">
    <property type="term" value="F:hydrolase activity"/>
    <property type="evidence" value="ECO:0007669"/>
    <property type="project" value="UniProtKB-KW"/>
</dbReference>
<organism evidence="1 2">
    <name type="scientific">Lacihabitans lacunae</name>
    <dbReference type="NCBI Taxonomy" id="1028214"/>
    <lineage>
        <taxon>Bacteria</taxon>
        <taxon>Pseudomonadati</taxon>
        <taxon>Bacteroidota</taxon>
        <taxon>Cytophagia</taxon>
        <taxon>Cytophagales</taxon>
        <taxon>Leadbetterellaceae</taxon>
        <taxon>Lacihabitans</taxon>
    </lineage>
</organism>
<dbReference type="InterPro" id="IPR050583">
    <property type="entry name" value="Mycobacterial_A85_antigen"/>
</dbReference>
<dbReference type="EMBL" id="JBHRYQ010000001">
    <property type="protein sequence ID" value="MFC3809514.1"/>
    <property type="molecule type" value="Genomic_DNA"/>
</dbReference>